<keyword evidence="3" id="KW-1185">Reference proteome</keyword>
<dbReference type="EMBL" id="BMAT01008128">
    <property type="protein sequence ID" value="GFR78440.1"/>
    <property type="molecule type" value="Genomic_DNA"/>
</dbReference>
<comment type="caution">
    <text evidence="2">The sequence shown here is derived from an EMBL/GenBank/DDBJ whole genome shotgun (WGS) entry which is preliminary data.</text>
</comment>
<gene>
    <name evidence="2" type="ORF">ElyMa_003994400</name>
</gene>
<evidence type="ECO:0000313" key="2">
    <source>
        <dbReference type="EMBL" id="GFR78440.1"/>
    </source>
</evidence>
<reference evidence="2 3" key="1">
    <citation type="journal article" date="2021" name="Elife">
        <title>Chloroplast acquisition without the gene transfer in kleptoplastic sea slugs, Plakobranchus ocellatus.</title>
        <authorList>
            <person name="Maeda T."/>
            <person name="Takahashi S."/>
            <person name="Yoshida T."/>
            <person name="Shimamura S."/>
            <person name="Takaki Y."/>
            <person name="Nagai Y."/>
            <person name="Toyoda A."/>
            <person name="Suzuki Y."/>
            <person name="Arimoto A."/>
            <person name="Ishii H."/>
            <person name="Satoh N."/>
            <person name="Nishiyama T."/>
            <person name="Hasebe M."/>
            <person name="Maruyama T."/>
            <person name="Minagawa J."/>
            <person name="Obokata J."/>
            <person name="Shigenobu S."/>
        </authorList>
    </citation>
    <scope>NUCLEOTIDE SEQUENCE [LARGE SCALE GENOMIC DNA]</scope>
</reference>
<feature type="region of interest" description="Disordered" evidence="1">
    <location>
        <begin position="50"/>
        <end position="71"/>
    </location>
</feature>
<name>A0AAV4G1L7_9GAST</name>
<protein>
    <submittedName>
        <fullName evidence="2">Uncharacterized protein</fullName>
    </submittedName>
</protein>
<sequence length="71" mass="7855">MMMMMMIEAPKPGFSRLHSRPGTVRVPACFHSPNLTLSLLISLAPPPSPPLPPPHLLLSSRDQLELRSRTT</sequence>
<evidence type="ECO:0000256" key="1">
    <source>
        <dbReference type="SAM" id="MobiDB-lite"/>
    </source>
</evidence>
<proteinExistence type="predicted"/>
<dbReference type="AlphaFoldDB" id="A0AAV4G1L7"/>
<organism evidence="2 3">
    <name type="scientific">Elysia marginata</name>
    <dbReference type="NCBI Taxonomy" id="1093978"/>
    <lineage>
        <taxon>Eukaryota</taxon>
        <taxon>Metazoa</taxon>
        <taxon>Spiralia</taxon>
        <taxon>Lophotrochozoa</taxon>
        <taxon>Mollusca</taxon>
        <taxon>Gastropoda</taxon>
        <taxon>Heterobranchia</taxon>
        <taxon>Euthyneura</taxon>
        <taxon>Panpulmonata</taxon>
        <taxon>Sacoglossa</taxon>
        <taxon>Placobranchoidea</taxon>
        <taxon>Plakobranchidae</taxon>
        <taxon>Elysia</taxon>
    </lineage>
</organism>
<accession>A0AAV4G1L7</accession>
<dbReference type="Proteomes" id="UP000762676">
    <property type="component" value="Unassembled WGS sequence"/>
</dbReference>
<evidence type="ECO:0000313" key="3">
    <source>
        <dbReference type="Proteomes" id="UP000762676"/>
    </source>
</evidence>
<feature type="compositionally biased region" description="Basic and acidic residues" evidence="1">
    <location>
        <begin position="62"/>
        <end position="71"/>
    </location>
</feature>